<reference evidence="4" key="1">
    <citation type="journal article" date="2020" name="Stud. Mycol.">
        <title>101 Dothideomycetes genomes: a test case for predicting lifestyles and emergence of pathogens.</title>
        <authorList>
            <person name="Haridas S."/>
            <person name="Albert R."/>
            <person name="Binder M."/>
            <person name="Bloem J."/>
            <person name="Labutti K."/>
            <person name="Salamov A."/>
            <person name="Andreopoulos B."/>
            <person name="Baker S."/>
            <person name="Barry K."/>
            <person name="Bills G."/>
            <person name="Bluhm B."/>
            <person name="Cannon C."/>
            <person name="Castanera R."/>
            <person name="Culley D."/>
            <person name="Daum C."/>
            <person name="Ezra D."/>
            <person name="Gonzalez J."/>
            <person name="Henrissat B."/>
            <person name="Kuo A."/>
            <person name="Liang C."/>
            <person name="Lipzen A."/>
            <person name="Lutzoni F."/>
            <person name="Magnuson J."/>
            <person name="Mondo S."/>
            <person name="Nolan M."/>
            <person name="Ohm R."/>
            <person name="Pangilinan J."/>
            <person name="Park H.-J."/>
            <person name="Ramirez L."/>
            <person name="Alfaro M."/>
            <person name="Sun H."/>
            <person name="Tritt A."/>
            <person name="Yoshinaga Y."/>
            <person name="Zwiers L.-H."/>
            <person name="Turgeon B."/>
            <person name="Goodwin S."/>
            <person name="Spatafora J."/>
            <person name="Crous P."/>
            <person name="Grigoriev I."/>
        </authorList>
    </citation>
    <scope>NUCLEOTIDE SEQUENCE</scope>
    <source>
        <strain evidence="4">CBS 119925</strain>
    </source>
</reference>
<evidence type="ECO:0000259" key="3">
    <source>
        <dbReference type="PROSITE" id="PS50157"/>
    </source>
</evidence>
<keyword evidence="1" id="KW-0862">Zinc</keyword>
<organism evidence="4 5">
    <name type="scientific">Sporormia fimetaria CBS 119925</name>
    <dbReference type="NCBI Taxonomy" id="1340428"/>
    <lineage>
        <taxon>Eukaryota</taxon>
        <taxon>Fungi</taxon>
        <taxon>Dikarya</taxon>
        <taxon>Ascomycota</taxon>
        <taxon>Pezizomycotina</taxon>
        <taxon>Dothideomycetes</taxon>
        <taxon>Pleosporomycetidae</taxon>
        <taxon>Pleosporales</taxon>
        <taxon>Sporormiaceae</taxon>
        <taxon>Sporormia</taxon>
    </lineage>
</organism>
<dbReference type="Gene3D" id="3.30.160.60">
    <property type="entry name" value="Classic Zinc Finger"/>
    <property type="match status" value="3"/>
</dbReference>
<sequence>MHCNFFVLLTVLLLGPAARMSYSMFSTVSLASIELCHPDPDGLMAGLCTLCSMSLRHCGHDQSQPTPTITLDALFNDPYLLRSHPEWPSEPYVADETPSSSPSPSAYAEPTPLFHSYVRQLDDNATSILPSTMQIHVDNTYLPGDRLAAQSKRQRIPPTRPRQPPRTGAYVCTFSGCGEMFGRACELKRHQKKHAPSEQRPYECAVCTQRFWYPKDVTRHQRTHEVDTLARMRCTHPGCSDVKGFSRMDNLRRHWRNRHAGAVVV</sequence>
<dbReference type="PANTHER" id="PTHR46179">
    <property type="entry name" value="ZINC FINGER PROTEIN"/>
    <property type="match status" value="1"/>
</dbReference>
<evidence type="ECO:0000313" key="4">
    <source>
        <dbReference type="EMBL" id="KAF2748779.1"/>
    </source>
</evidence>
<feature type="chain" id="PRO_5025546918" description="C2H2-type domain-containing protein" evidence="2">
    <location>
        <begin position="21"/>
        <end position="265"/>
    </location>
</feature>
<dbReference type="PANTHER" id="PTHR46179:SF19">
    <property type="entry name" value="C2H2 FINGER DOMAIN TRANSCRIPTION FACTOR (EUROFUNG)-RELATED"/>
    <property type="match status" value="1"/>
</dbReference>
<dbReference type="SMART" id="SM00355">
    <property type="entry name" value="ZnF_C2H2"/>
    <property type="match status" value="3"/>
</dbReference>
<name>A0A6A6VG74_9PLEO</name>
<dbReference type="OrthoDB" id="8922241at2759"/>
<dbReference type="PROSITE" id="PS50157">
    <property type="entry name" value="ZINC_FINGER_C2H2_2"/>
    <property type="match status" value="2"/>
</dbReference>
<keyword evidence="1" id="KW-0479">Metal-binding</keyword>
<dbReference type="AlphaFoldDB" id="A0A6A6VG74"/>
<dbReference type="GO" id="GO:0005634">
    <property type="term" value="C:nucleus"/>
    <property type="evidence" value="ECO:0007669"/>
    <property type="project" value="TreeGrafter"/>
</dbReference>
<keyword evidence="5" id="KW-1185">Reference proteome</keyword>
<feature type="domain" description="C2H2-type" evidence="3">
    <location>
        <begin position="202"/>
        <end position="229"/>
    </location>
</feature>
<proteinExistence type="predicted"/>
<evidence type="ECO:0000256" key="2">
    <source>
        <dbReference type="SAM" id="SignalP"/>
    </source>
</evidence>
<accession>A0A6A6VG74</accession>
<dbReference type="InterPro" id="IPR013087">
    <property type="entry name" value="Znf_C2H2_type"/>
</dbReference>
<dbReference type="EMBL" id="MU006568">
    <property type="protein sequence ID" value="KAF2748779.1"/>
    <property type="molecule type" value="Genomic_DNA"/>
</dbReference>
<dbReference type="GO" id="GO:0008270">
    <property type="term" value="F:zinc ion binding"/>
    <property type="evidence" value="ECO:0007669"/>
    <property type="project" value="UniProtKB-KW"/>
</dbReference>
<keyword evidence="2" id="KW-0732">Signal</keyword>
<dbReference type="SUPFAM" id="SSF57667">
    <property type="entry name" value="beta-beta-alpha zinc fingers"/>
    <property type="match status" value="1"/>
</dbReference>
<dbReference type="GO" id="GO:0006357">
    <property type="term" value="P:regulation of transcription by RNA polymerase II"/>
    <property type="evidence" value="ECO:0007669"/>
    <property type="project" value="TreeGrafter"/>
</dbReference>
<dbReference type="InterPro" id="IPR036236">
    <property type="entry name" value="Znf_C2H2_sf"/>
</dbReference>
<feature type="domain" description="C2H2-type" evidence="3">
    <location>
        <begin position="170"/>
        <end position="199"/>
    </location>
</feature>
<feature type="signal peptide" evidence="2">
    <location>
        <begin position="1"/>
        <end position="20"/>
    </location>
</feature>
<keyword evidence="1" id="KW-0863">Zinc-finger</keyword>
<protein>
    <recommendedName>
        <fullName evidence="3">C2H2-type domain-containing protein</fullName>
    </recommendedName>
</protein>
<dbReference type="Proteomes" id="UP000799440">
    <property type="component" value="Unassembled WGS sequence"/>
</dbReference>
<evidence type="ECO:0000313" key="5">
    <source>
        <dbReference type="Proteomes" id="UP000799440"/>
    </source>
</evidence>
<dbReference type="Pfam" id="PF00096">
    <property type="entry name" value="zf-C2H2"/>
    <property type="match status" value="1"/>
</dbReference>
<evidence type="ECO:0000256" key="1">
    <source>
        <dbReference type="PROSITE-ProRule" id="PRU00042"/>
    </source>
</evidence>
<gene>
    <name evidence="4" type="ORF">M011DRAFT_337680</name>
</gene>
<dbReference type="InterPro" id="IPR051061">
    <property type="entry name" value="Zinc_finger_trans_reg"/>
</dbReference>
<dbReference type="PROSITE" id="PS00028">
    <property type="entry name" value="ZINC_FINGER_C2H2_1"/>
    <property type="match status" value="2"/>
</dbReference>